<dbReference type="InterPro" id="IPR050855">
    <property type="entry name" value="NDM-1-like"/>
</dbReference>
<evidence type="ECO:0000256" key="11">
    <source>
        <dbReference type="ARBA" id="ARBA00022833"/>
    </source>
</evidence>
<dbReference type="PANTHER" id="PTHR42951:SF4">
    <property type="entry name" value="ACYL-COENZYME A THIOESTERASE MBLAC2"/>
    <property type="match status" value="1"/>
</dbReference>
<comment type="catalytic activity">
    <reaction evidence="1">
        <text>a beta-lactam + H2O = a substituted beta-amino acid</text>
        <dbReference type="Rhea" id="RHEA:20401"/>
        <dbReference type="ChEBI" id="CHEBI:15377"/>
        <dbReference type="ChEBI" id="CHEBI:35627"/>
        <dbReference type="ChEBI" id="CHEBI:140347"/>
        <dbReference type="EC" id="3.5.2.6"/>
    </reaction>
</comment>
<dbReference type="Proteomes" id="UP000002297">
    <property type="component" value="Chromosome"/>
</dbReference>
<dbReference type="Gene3D" id="3.60.15.10">
    <property type="entry name" value="Ribonuclease Z/Hydroxyacylglutathione hydrolase-like"/>
    <property type="match status" value="1"/>
</dbReference>
<dbReference type="InterPro" id="IPR036866">
    <property type="entry name" value="RibonucZ/Hydroxyglut_hydro"/>
</dbReference>
<keyword evidence="10 14" id="KW-0378">Hydrolase</keyword>
<dbReference type="GO" id="GO:0042597">
    <property type="term" value="C:periplasmic space"/>
    <property type="evidence" value="ECO:0007669"/>
    <property type="project" value="UniProtKB-SubCell"/>
</dbReference>
<dbReference type="eggNOG" id="COG0491">
    <property type="taxonomic scope" value="Bacteria"/>
</dbReference>
<evidence type="ECO:0000256" key="10">
    <source>
        <dbReference type="ARBA" id="ARBA00022801"/>
    </source>
</evidence>
<evidence type="ECO:0000256" key="3">
    <source>
        <dbReference type="ARBA" id="ARBA00004418"/>
    </source>
</evidence>
<dbReference type="GeneID" id="89452039"/>
<dbReference type="InterPro" id="IPR001279">
    <property type="entry name" value="Metallo-B-lactamas"/>
</dbReference>
<dbReference type="PANTHER" id="PTHR42951">
    <property type="entry name" value="METALLO-BETA-LACTAMASE DOMAIN-CONTAINING"/>
    <property type="match status" value="1"/>
</dbReference>
<dbReference type="CDD" id="cd16282">
    <property type="entry name" value="metallo-hydrolase-like_MBL-fold"/>
    <property type="match status" value="1"/>
</dbReference>
<proteinExistence type="inferred from homology"/>
<dbReference type="GO" id="GO:0017001">
    <property type="term" value="P:antibiotic catabolic process"/>
    <property type="evidence" value="ECO:0007669"/>
    <property type="project" value="InterPro"/>
</dbReference>
<dbReference type="RefSeq" id="WP_013186003.1">
    <property type="nucleotide sequence ID" value="NC_014230.1"/>
</dbReference>
<evidence type="ECO:0000259" key="13">
    <source>
        <dbReference type="SMART" id="SM00849"/>
    </source>
</evidence>
<comment type="subcellular location">
    <subcellularLocation>
        <location evidence="3">Periplasm</location>
    </subcellularLocation>
</comment>
<keyword evidence="11" id="KW-0862">Zinc</keyword>
<dbReference type="GO" id="GO:0046677">
    <property type="term" value="P:response to antibiotic"/>
    <property type="evidence" value="ECO:0007669"/>
    <property type="project" value="UniProtKB-KW"/>
</dbReference>
<comment type="subunit">
    <text evidence="5">Monomer.</text>
</comment>
<dbReference type="SMART" id="SM00849">
    <property type="entry name" value="Lactamase_B"/>
    <property type="match status" value="1"/>
</dbReference>
<dbReference type="GO" id="GO:0008800">
    <property type="term" value="F:beta-lactamase activity"/>
    <property type="evidence" value="ECO:0007669"/>
    <property type="project" value="UniProtKB-EC"/>
</dbReference>
<dbReference type="PROSITE" id="PS00743">
    <property type="entry name" value="BETA_LACTAMASE_B_1"/>
    <property type="match status" value="1"/>
</dbReference>
<dbReference type="EMBL" id="CP002046">
    <property type="protein sequence ID" value="EAP87325.1"/>
    <property type="molecule type" value="Genomic_DNA"/>
</dbReference>
<keyword evidence="12" id="KW-0046">Antibiotic resistance</keyword>
<evidence type="ECO:0000256" key="5">
    <source>
        <dbReference type="ARBA" id="ARBA00011245"/>
    </source>
</evidence>
<evidence type="ECO:0000256" key="9">
    <source>
        <dbReference type="ARBA" id="ARBA00022764"/>
    </source>
</evidence>
<evidence type="ECO:0000256" key="12">
    <source>
        <dbReference type="ARBA" id="ARBA00023251"/>
    </source>
</evidence>
<dbReference type="AlphaFoldDB" id="A3U508"/>
<organism evidence="14 15">
    <name type="scientific">Croceibacter atlanticus (strain ATCC BAA-628 / JCM 21780 / CIP 108009 / IAM 15332 / KCTC 12090 / HTCC2559)</name>
    <dbReference type="NCBI Taxonomy" id="216432"/>
    <lineage>
        <taxon>Bacteria</taxon>
        <taxon>Pseudomonadati</taxon>
        <taxon>Bacteroidota</taxon>
        <taxon>Flavobacteriia</taxon>
        <taxon>Flavobacteriales</taxon>
        <taxon>Flavobacteriaceae</taxon>
        <taxon>Croceibacter</taxon>
    </lineage>
</organism>
<dbReference type="KEGG" id="cat:CA2559_01180"/>
<evidence type="ECO:0000313" key="14">
    <source>
        <dbReference type="EMBL" id="EAP87325.1"/>
    </source>
</evidence>
<dbReference type="HOGENOM" id="CLU_056342_3_0_10"/>
<protein>
    <recommendedName>
        <fullName evidence="6">beta-lactamase</fullName>
        <ecNumber evidence="6">3.5.2.6</ecNumber>
    </recommendedName>
</protein>
<comment type="cofactor">
    <cofactor evidence="2">
        <name>Zn(2+)</name>
        <dbReference type="ChEBI" id="CHEBI:29105"/>
    </cofactor>
</comment>
<dbReference type="Pfam" id="PF00753">
    <property type="entry name" value="Lactamase_B"/>
    <property type="match status" value="1"/>
</dbReference>
<evidence type="ECO:0000256" key="7">
    <source>
        <dbReference type="ARBA" id="ARBA00022723"/>
    </source>
</evidence>
<keyword evidence="7" id="KW-0479">Metal-binding</keyword>
<reference evidence="14 15" key="1">
    <citation type="journal article" date="2010" name="J. Bacteriol.">
        <title>The complete genome sequence of Croceibacter atlanticus HTCC2559T.</title>
        <authorList>
            <person name="Oh H.M."/>
            <person name="Kang I."/>
            <person name="Ferriera S."/>
            <person name="Giovannoni S.J."/>
            <person name="Cho J.C."/>
        </authorList>
    </citation>
    <scope>NUCLEOTIDE SEQUENCE [LARGE SCALE GENOMIC DNA]</scope>
    <source>
        <strain evidence="15">ATCC BAA-628 / HTCC2559 / KCTC 12090</strain>
    </source>
</reference>
<dbReference type="InterPro" id="IPR001018">
    <property type="entry name" value="Beta-lactamase_class-B_CS"/>
</dbReference>
<dbReference type="STRING" id="216432.CA2559_01180"/>
<sequence length="294" mass="32802">MKALTHTLALIFLSSPLFLHSQKVSINSEKLSNHVYMITGQGGNIGLFEDTDALLMIDSQFGKLTPQILAEIKTISPKPIKTLLNTHHHGDHTGGNENIVNKGASVFAHKNARVRLLKSIEDKTKSSKKALPILTFSTELNLYFDTTQVLIFHPETAHTDGDAIIYFVEENVLHTGDVFFNSRYPYIDLDSGGSVIGAKKAIEHMLMLINAETQIIPGHGKRATKTDLEKTLAMYNTCISRIENEINRGATQEDVSQNRALTEDLDGKFYTEGAFISPEKWRRTIYLSLTSEKN</sequence>
<keyword evidence="15" id="KW-1185">Reference proteome</keyword>
<dbReference type="EC" id="3.5.2.6" evidence="6"/>
<evidence type="ECO:0000256" key="4">
    <source>
        <dbReference type="ARBA" id="ARBA00005250"/>
    </source>
</evidence>
<comment type="similarity">
    <text evidence="4">Belongs to the metallo-beta-lactamase superfamily. Class-B beta-lactamase family.</text>
</comment>
<keyword evidence="9" id="KW-0574">Periplasm</keyword>
<name>A3U508_CROAH</name>
<evidence type="ECO:0000256" key="1">
    <source>
        <dbReference type="ARBA" id="ARBA00001526"/>
    </source>
</evidence>
<dbReference type="GO" id="GO:0008270">
    <property type="term" value="F:zinc ion binding"/>
    <property type="evidence" value="ECO:0007669"/>
    <property type="project" value="InterPro"/>
</dbReference>
<feature type="domain" description="Metallo-beta-lactamase" evidence="13">
    <location>
        <begin position="42"/>
        <end position="219"/>
    </location>
</feature>
<gene>
    <name evidence="14" type="ordered locus">CA2559_01180</name>
</gene>
<dbReference type="OrthoDB" id="9769598at2"/>
<evidence type="ECO:0000256" key="6">
    <source>
        <dbReference type="ARBA" id="ARBA00012865"/>
    </source>
</evidence>
<dbReference type="SUPFAM" id="SSF56281">
    <property type="entry name" value="Metallo-hydrolase/oxidoreductase"/>
    <property type="match status" value="1"/>
</dbReference>
<evidence type="ECO:0000313" key="15">
    <source>
        <dbReference type="Proteomes" id="UP000002297"/>
    </source>
</evidence>
<evidence type="ECO:0000256" key="2">
    <source>
        <dbReference type="ARBA" id="ARBA00001947"/>
    </source>
</evidence>
<evidence type="ECO:0000256" key="8">
    <source>
        <dbReference type="ARBA" id="ARBA00022729"/>
    </source>
</evidence>
<accession>A3U508</accession>
<keyword evidence="8" id="KW-0732">Signal</keyword>